<dbReference type="EMBL" id="NSKB01000004">
    <property type="protein sequence ID" value="PAU76545.1"/>
    <property type="molecule type" value="Genomic_DNA"/>
</dbReference>
<dbReference type="InterPro" id="IPR053876">
    <property type="entry name" value="Phage_int_M"/>
</dbReference>
<dbReference type="PROSITE" id="PS51898">
    <property type="entry name" value="TYR_RECOMBINASE"/>
    <property type="match status" value="1"/>
</dbReference>
<evidence type="ECO:0000259" key="6">
    <source>
        <dbReference type="PROSITE" id="PS51898"/>
    </source>
</evidence>
<dbReference type="Proteomes" id="UP000217771">
    <property type="component" value="Unassembled WGS sequence"/>
</dbReference>
<dbReference type="InterPro" id="IPR025166">
    <property type="entry name" value="Integrase_DNA_bind_dom"/>
</dbReference>
<protein>
    <submittedName>
        <fullName evidence="8">Integrase</fullName>
    </submittedName>
</protein>
<feature type="domain" description="Tyr recombinase" evidence="6">
    <location>
        <begin position="208"/>
        <end position="383"/>
    </location>
</feature>
<keyword evidence="4" id="KW-0233">DNA recombination</keyword>
<dbReference type="AlphaFoldDB" id="A0A2A2EVW0"/>
<gene>
    <name evidence="8" type="ORF">CK498_11115</name>
</gene>
<evidence type="ECO:0000256" key="5">
    <source>
        <dbReference type="PROSITE-ProRule" id="PRU01248"/>
    </source>
</evidence>
<dbReference type="InterPro" id="IPR050808">
    <property type="entry name" value="Phage_Integrase"/>
</dbReference>
<evidence type="ECO:0000313" key="9">
    <source>
        <dbReference type="Proteomes" id="UP000217771"/>
    </source>
</evidence>
<keyword evidence="9" id="KW-1185">Reference proteome</keyword>
<dbReference type="PANTHER" id="PTHR30629:SF2">
    <property type="entry name" value="PROPHAGE INTEGRASE INTS-RELATED"/>
    <property type="match status" value="1"/>
</dbReference>
<dbReference type="InterPro" id="IPR044068">
    <property type="entry name" value="CB"/>
</dbReference>
<dbReference type="Pfam" id="PF13356">
    <property type="entry name" value="Arm-DNA-bind_3"/>
    <property type="match status" value="1"/>
</dbReference>
<reference evidence="8 9" key="1">
    <citation type="submission" date="2017-08" db="EMBL/GenBank/DDBJ databases">
        <title>Halomonas alkalisoli sp. nov., isolated from saline alkaline soil.</title>
        <authorList>
            <person name="Wang D."/>
            <person name="Zhang G."/>
        </authorList>
    </citation>
    <scope>NUCLEOTIDE SEQUENCE [LARGE SCALE GENOMIC DNA]</scope>
    <source>
        <strain evidence="8 9">WRN001</strain>
    </source>
</reference>
<dbReference type="InterPro" id="IPR013762">
    <property type="entry name" value="Integrase-like_cat_sf"/>
</dbReference>
<dbReference type="Pfam" id="PF22022">
    <property type="entry name" value="Phage_int_M"/>
    <property type="match status" value="1"/>
</dbReference>
<keyword evidence="2" id="KW-0229">DNA integration</keyword>
<dbReference type="SUPFAM" id="SSF56349">
    <property type="entry name" value="DNA breaking-rejoining enzymes"/>
    <property type="match status" value="1"/>
</dbReference>
<dbReference type="GO" id="GO:0003677">
    <property type="term" value="F:DNA binding"/>
    <property type="evidence" value="ECO:0007669"/>
    <property type="project" value="UniProtKB-UniRule"/>
</dbReference>
<organism evidence="8 9">
    <name type="scientific">Halomonas salipaludis</name>
    <dbReference type="NCBI Taxonomy" id="2032625"/>
    <lineage>
        <taxon>Bacteria</taxon>
        <taxon>Pseudomonadati</taxon>
        <taxon>Pseudomonadota</taxon>
        <taxon>Gammaproteobacteria</taxon>
        <taxon>Oceanospirillales</taxon>
        <taxon>Halomonadaceae</taxon>
        <taxon>Halomonas</taxon>
    </lineage>
</organism>
<dbReference type="OrthoDB" id="9795573at2"/>
<evidence type="ECO:0000256" key="2">
    <source>
        <dbReference type="ARBA" id="ARBA00022908"/>
    </source>
</evidence>
<feature type="domain" description="Core-binding (CB)" evidence="7">
    <location>
        <begin position="102"/>
        <end position="184"/>
    </location>
</feature>
<evidence type="ECO:0000313" key="8">
    <source>
        <dbReference type="EMBL" id="PAU76545.1"/>
    </source>
</evidence>
<dbReference type="InterPro" id="IPR002104">
    <property type="entry name" value="Integrase_catalytic"/>
</dbReference>
<dbReference type="Pfam" id="PF00589">
    <property type="entry name" value="Phage_integrase"/>
    <property type="match status" value="1"/>
</dbReference>
<dbReference type="InterPro" id="IPR011010">
    <property type="entry name" value="DNA_brk_join_enz"/>
</dbReference>
<proteinExistence type="inferred from homology"/>
<dbReference type="InterPro" id="IPR038488">
    <property type="entry name" value="Integrase_DNA-bd_sf"/>
</dbReference>
<sequence>MKRSAIKRRPLADTVLQTLEAEAKEYRESYGADRLYFIVASSGRKRWEVRYKKPSTGKWAWMGIGGYPDRSAKFARQEAQRIAQLVADGIDPVQQRRGDEAHPFSEAAEAWYRDKQDRGRAEKTLRGIRYWLDNDALPALGAQPVDKISRGDCARLQEAIEKRGAFNTAEKSRTWLNQVFGRAIAMGHTENNPASNLADIAAQPPQEQRYPHLMEPELPDFLRALEQSPSKLVVRTAAWMVVRTASRPGMVRWAEWSEIDGNVWRVPAAKMKMRRDHVVPLPDQVVADLEALRPMTGRSRYLFPGEGAVTPVISDMAINTAFARIGYRRRMTGHGSRHTASTLLREHGWPKDHVEAQLAHKEAGVAGVYNQANYLEHRRRMMQWYSDYLDALARGISDEDKAVFKQRIEQG</sequence>
<dbReference type="Gene3D" id="1.10.150.130">
    <property type="match status" value="1"/>
</dbReference>
<accession>A0A2A2EVW0</accession>
<comment type="caution">
    <text evidence="8">The sequence shown here is derived from an EMBL/GenBank/DDBJ whole genome shotgun (WGS) entry which is preliminary data.</text>
</comment>
<name>A0A2A2EVW0_9GAMM</name>
<dbReference type="GO" id="GO:0006310">
    <property type="term" value="P:DNA recombination"/>
    <property type="evidence" value="ECO:0007669"/>
    <property type="project" value="UniProtKB-KW"/>
</dbReference>
<evidence type="ECO:0000256" key="4">
    <source>
        <dbReference type="ARBA" id="ARBA00023172"/>
    </source>
</evidence>
<dbReference type="PANTHER" id="PTHR30629">
    <property type="entry name" value="PROPHAGE INTEGRASE"/>
    <property type="match status" value="1"/>
</dbReference>
<evidence type="ECO:0000256" key="3">
    <source>
        <dbReference type="ARBA" id="ARBA00023125"/>
    </source>
</evidence>
<dbReference type="InterPro" id="IPR010998">
    <property type="entry name" value="Integrase_recombinase_N"/>
</dbReference>
<evidence type="ECO:0000256" key="1">
    <source>
        <dbReference type="ARBA" id="ARBA00008857"/>
    </source>
</evidence>
<keyword evidence="3 5" id="KW-0238">DNA-binding</keyword>
<dbReference type="CDD" id="cd00801">
    <property type="entry name" value="INT_P4_C"/>
    <property type="match status" value="1"/>
</dbReference>
<dbReference type="Gene3D" id="1.10.443.10">
    <property type="entry name" value="Intergrase catalytic core"/>
    <property type="match status" value="1"/>
</dbReference>
<dbReference type="GO" id="GO:0015074">
    <property type="term" value="P:DNA integration"/>
    <property type="evidence" value="ECO:0007669"/>
    <property type="project" value="UniProtKB-KW"/>
</dbReference>
<evidence type="ECO:0000259" key="7">
    <source>
        <dbReference type="PROSITE" id="PS51900"/>
    </source>
</evidence>
<dbReference type="Gene3D" id="3.30.160.390">
    <property type="entry name" value="Integrase, DNA-binding domain"/>
    <property type="match status" value="1"/>
</dbReference>
<comment type="similarity">
    <text evidence="1">Belongs to the 'phage' integrase family.</text>
</comment>
<dbReference type="PROSITE" id="PS51900">
    <property type="entry name" value="CB"/>
    <property type="match status" value="1"/>
</dbReference>